<protein>
    <recommendedName>
        <fullName evidence="1">Transposase-associated domain-containing protein</fullName>
    </recommendedName>
</protein>
<dbReference type="PANTHER" id="PTHR10775">
    <property type="entry name" value="OS08G0208400 PROTEIN"/>
    <property type="match status" value="1"/>
</dbReference>
<keyword evidence="2" id="KW-1185">Reference proteome</keyword>
<feature type="domain" description="Transposase-associated" evidence="1">
    <location>
        <begin position="159"/>
        <end position="234"/>
    </location>
</feature>
<dbReference type="RefSeq" id="XP_056687993.1">
    <property type="nucleotide sequence ID" value="XM_056832015.1"/>
</dbReference>
<dbReference type="SUPFAM" id="SSF54001">
    <property type="entry name" value="Cysteine proteinases"/>
    <property type="match status" value="1"/>
</dbReference>
<gene>
    <name evidence="3" type="primary">LOC130463005</name>
</gene>
<dbReference type="Proteomes" id="UP000813463">
    <property type="component" value="Chromosome 6"/>
</dbReference>
<dbReference type="Pfam" id="PF13963">
    <property type="entry name" value="Transpos_assoc"/>
    <property type="match status" value="1"/>
</dbReference>
<proteinExistence type="predicted"/>
<evidence type="ECO:0000259" key="1">
    <source>
        <dbReference type="Pfam" id="PF13963"/>
    </source>
</evidence>
<dbReference type="Pfam" id="PF02992">
    <property type="entry name" value="Transposase_21"/>
    <property type="match status" value="1"/>
</dbReference>
<dbReference type="InterPro" id="IPR004242">
    <property type="entry name" value="Transposase_21"/>
</dbReference>
<evidence type="ECO:0000313" key="2">
    <source>
        <dbReference type="Proteomes" id="UP000813463"/>
    </source>
</evidence>
<dbReference type="PANTHER" id="PTHR10775:SF180">
    <property type="entry name" value="TRANSPOSON, EN_SPM-LIKE, TRANSPOSASE-ASSOCIATED DOMAIN PROTEIN-RELATED"/>
    <property type="match status" value="1"/>
</dbReference>
<name>A0ABM3QXA4_SPIOL</name>
<dbReference type="GeneID" id="130463005"/>
<reference evidence="2" key="1">
    <citation type="journal article" date="2021" name="Nat. Commun.">
        <title>Genomic analyses provide insights into spinach domestication and the genetic basis of agronomic traits.</title>
        <authorList>
            <person name="Cai X."/>
            <person name="Sun X."/>
            <person name="Xu C."/>
            <person name="Sun H."/>
            <person name="Wang X."/>
            <person name="Ge C."/>
            <person name="Zhang Z."/>
            <person name="Wang Q."/>
            <person name="Fei Z."/>
            <person name="Jiao C."/>
            <person name="Wang Q."/>
        </authorList>
    </citation>
    <scope>NUCLEOTIDE SEQUENCE [LARGE SCALE GENOMIC DNA]</scope>
    <source>
        <strain evidence="2">cv. Varoflay</strain>
    </source>
</reference>
<dbReference type="InterPro" id="IPR029480">
    <property type="entry name" value="Transpos_assoc"/>
</dbReference>
<dbReference type="InterPro" id="IPR038765">
    <property type="entry name" value="Papain-like_cys_pep_sf"/>
</dbReference>
<sequence>MKANEECITITIPTSVYGHEQKLSVDYENMFDWCFQREIEATHLSIFMNGIKKFSEKYRKDIKKVKKNNPGIKWKKPQCPRQPLNSYECGYYICRYMLETIEKRRQVIPDQVVDVPSALVDSVVVGVGGGGQWEGVVLVVVGGGGGQCGREEKFPEMDRSWIYGRRDTKDFMHGVSKFCMSALQHQASTGVKEFYCPCADCENVNTVNNVLVIRDHVFMRGFRPNYHVWVYHGESGVYVGNSSKNVVHEQEEAIYAEGEADCFEDEDDDDVENNIDDDNDRVEDMLHEVEDEVRDRVFECLSKAAETPLYPGCTKYSKLSVVCTLYNIKTSGGWTDISFTELLVALSDMLPAGNELPRSNYYAKKLMCPFGLEYKKIHACPNDCLLYHKQYENLDKCPRCGVSRYKCKGVSEGKNVYQAKVLWYLPIIPRFKRLFSIKKDARNLRWHADPDRRKRDGLLRHPADSPQWKTIDKLHDTFGKEPRNLRLGLCTDGMNPFGTLSSQHSTWPVLLVIYNLPPWLCMKHKYIMLSLLISGPKQPGNDIDVYLEPLVDDLRKMWDEGVSVFDAHANETFRLRAMLFCTINDFPAYGNLSGYKNKGMKAARLVKRIHNPNIFPNVTNMCSCEREGFLDVIIPIVR</sequence>
<accession>A0ABM3QXA4</accession>
<reference evidence="3" key="2">
    <citation type="submission" date="2025-08" db="UniProtKB">
        <authorList>
            <consortium name="RefSeq"/>
        </authorList>
    </citation>
    <scope>IDENTIFICATION</scope>
    <source>
        <tissue evidence="3">Leaf</tissue>
    </source>
</reference>
<organism evidence="2 3">
    <name type="scientific">Spinacia oleracea</name>
    <name type="common">Spinach</name>
    <dbReference type="NCBI Taxonomy" id="3562"/>
    <lineage>
        <taxon>Eukaryota</taxon>
        <taxon>Viridiplantae</taxon>
        <taxon>Streptophyta</taxon>
        <taxon>Embryophyta</taxon>
        <taxon>Tracheophyta</taxon>
        <taxon>Spermatophyta</taxon>
        <taxon>Magnoliopsida</taxon>
        <taxon>eudicotyledons</taxon>
        <taxon>Gunneridae</taxon>
        <taxon>Pentapetalae</taxon>
        <taxon>Caryophyllales</taxon>
        <taxon>Chenopodiaceae</taxon>
        <taxon>Chenopodioideae</taxon>
        <taxon>Anserineae</taxon>
        <taxon>Spinacia</taxon>
    </lineage>
</organism>
<evidence type="ECO:0000313" key="3">
    <source>
        <dbReference type="RefSeq" id="XP_056687993.1"/>
    </source>
</evidence>